<dbReference type="PRINTS" id="PR00723">
    <property type="entry name" value="SUBTILISIN"/>
</dbReference>
<feature type="active site" description="Charge relay system" evidence="4">
    <location>
        <position position="592"/>
    </location>
</feature>
<dbReference type="PANTHER" id="PTHR35186">
    <property type="entry name" value="ANK_REP_REGION DOMAIN-CONTAINING PROTEIN"/>
    <property type="match status" value="1"/>
</dbReference>
<dbReference type="PANTHER" id="PTHR35186:SF4">
    <property type="entry name" value="PRION-INHIBITION AND PROPAGATION HELO DOMAIN-CONTAINING PROTEIN"/>
    <property type="match status" value="1"/>
</dbReference>
<dbReference type="GeneID" id="28829677"/>
<name>A0A194X6H8_MOLSC</name>
<evidence type="ECO:0000313" key="7">
    <source>
        <dbReference type="EMBL" id="KUJ15791.1"/>
    </source>
</evidence>
<feature type="active site" description="Charge relay system" evidence="4">
    <location>
        <position position="632"/>
    </location>
</feature>
<dbReference type="GO" id="GO:0006508">
    <property type="term" value="P:proteolysis"/>
    <property type="evidence" value="ECO:0007669"/>
    <property type="project" value="UniProtKB-KW"/>
</dbReference>
<organism evidence="7 8">
    <name type="scientific">Mollisia scopiformis</name>
    <name type="common">Conifer needle endophyte fungus</name>
    <name type="synonym">Phialocephala scopiformis</name>
    <dbReference type="NCBI Taxonomy" id="149040"/>
    <lineage>
        <taxon>Eukaryota</taxon>
        <taxon>Fungi</taxon>
        <taxon>Dikarya</taxon>
        <taxon>Ascomycota</taxon>
        <taxon>Pezizomycotina</taxon>
        <taxon>Leotiomycetes</taxon>
        <taxon>Helotiales</taxon>
        <taxon>Mollisiaceae</taxon>
        <taxon>Mollisia</taxon>
    </lineage>
</organism>
<dbReference type="RefSeq" id="XP_018070146.1">
    <property type="nucleotide sequence ID" value="XM_018219951.1"/>
</dbReference>
<feature type="active site" description="Charge relay system" evidence="4">
    <location>
        <position position="794"/>
    </location>
</feature>
<reference evidence="7 8" key="1">
    <citation type="submission" date="2015-10" db="EMBL/GenBank/DDBJ databases">
        <title>Full genome of DAOMC 229536 Phialocephala scopiformis, a fungal endophyte of spruce producing the potent anti-insectan compound rugulosin.</title>
        <authorList>
            <consortium name="DOE Joint Genome Institute"/>
            <person name="Walker A.K."/>
            <person name="Frasz S.L."/>
            <person name="Seifert K.A."/>
            <person name="Miller J.D."/>
            <person name="Mondo S.J."/>
            <person name="Labutti K."/>
            <person name="Lipzen A."/>
            <person name="Dockter R."/>
            <person name="Kennedy M."/>
            <person name="Grigoriev I.V."/>
            <person name="Spatafora J.W."/>
        </authorList>
    </citation>
    <scope>NUCLEOTIDE SEQUENCE [LARGE SCALE GENOMIC DNA]</scope>
    <source>
        <strain evidence="7 8">CBS 120377</strain>
    </source>
</reference>
<dbReference type="EMBL" id="KQ947417">
    <property type="protein sequence ID" value="KUJ15791.1"/>
    <property type="molecule type" value="Genomic_DNA"/>
</dbReference>
<evidence type="ECO:0000256" key="4">
    <source>
        <dbReference type="PROSITE-ProRule" id="PRU01240"/>
    </source>
</evidence>
<dbReference type="PROSITE" id="PS51892">
    <property type="entry name" value="SUBTILASE"/>
    <property type="match status" value="1"/>
</dbReference>
<evidence type="ECO:0000259" key="5">
    <source>
        <dbReference type="Pfam" id="PF00082"/>
    </source>
</evidence>
<keyword evidence="8" id="KW-1185">Reference proteome</keyword>
<dbReference type="AlphaFoldDB" id="A0A194X6H8"/>
<accession>A0A194X6H8</accession>
<dbReference type="GO" id="GO:0004252">
    <property type="term" value="F:serine-type endopeptidase activity"/>
    <property type="evidence" value="ECO:0007669"/>
    <property type="project" value="UniProtKB-UniRule"/>
</dbReference>
<feature type="domain" description="Peptidase S8/S53" evidence="5">
    <location>
        <begin position="587"/>
        <end position="826"/>
    </location>
</feature>
<dbReference type="InterPro" id="IPR036852">
    <property type="entry name" value="Peptidase_S8/S53_dom_sf"/>
</dbReference>
<keyword evidence="1 4" id="KW-0645">Protease</keyword>
<dbReference type="Pfam" id="PF24476">
    <property type="entry name" value="DUF7580"/>
    <property type="match status" value="1"/>
</dbReference>
<dbReference type="Pfam" id="PF00082">
    <property type="entry name" value="Peptidase_S8"/>
    <property type="match status" value="1"/>
</dbReference>
<dbReference type="InParanoid" id="A0A194X6H8"/>
<dbReference type="OrthoDB" id="206201at2759"/>
<keyword evidence="2 4" id="KW-0378">Hydrolase</keyword>
<evidence type="ECO:0000256" key="1">
    <source>
        <dbReference type="ARBA" id="ARBA00022670"/>
    </source>
</evidence>
<dbReference type="KEGG" id="psco:LY89DRAFT_734940"/>
<evidence type="ECO:0000256" key="3">
    <source>
        <dbReference type="ARBA" id="ARBA00022825"/>
    </source>
</evidence>
<comment type="similarity">
    <text evidence="4">Belongs to the peptidase S8 family.</text>
</comment>
<dbReference type="Proteomes" id="UP000070700">
    <property type="component" value="Unassembled WGS sequence"/>
</dbReference>
<evidence type="ECO:0000313" key="8">
    <source>
        <dbReference type="Proteomes" id="UP000070700"/>
    </source>
</evidence>
<evidence type="ECO:0000256" key="2">
    <source>
        <dbReference type="ARBA" id="ARBA00022801"/>
    </source>
</evidence>
<gene>
    <name evidence="7" type="ORF">LY89DRAFT_734940</name>
</gene>
<keyword evidence="3 4" id="KW-0720">Serine protease</keyword>
<dbReference type="InterPro" id="IPR056002">
    <property type="entry name" value="DUF7580"/>
</dbReference>
<evidence type="ECO:0000259" key="6">
    <source>
        <dbReference type="Pfam" id="PF24476"/>
    </source>
</evidence>
<feature type="domain" description="DUF7580" evidence="6">
    <location>
        <begin position="166"/>
        <end position="488"/>
    </location>
</feature>
<dbReference type="SUPFAM" id="SSF52743">
    <property type="entry name" value="Subtilisin-like"/>
    <property type="match status" value="1"/>
</dbReference>
<dbReference type="Gene3D" id="3.40.50.200">
    <property type="entry name" value="Peptidase S8/S53 domain"/>
    <property type="match status" value="1"/>
</dbReference>
<sequence>MNALEEQLQLLRDALPILLDLAAYHVQEAAVYRLADPSQLVAHEVFYTNLRFELRELSSKINAANVDVSTEVALREPLRKVLDVLESRVKPHRDFRFLIEQQRANSLPYESLENIINLRSRRKRHRDCLIDRLKQLNRALVSASAEIRRRPPGSPISVISAIKSRHICRVRSDARSLYEVLNGRWRCDIQEDHTAMVRLDAHFRETGGTRFNLFLETHNPHPAWQESEVYLRSVTTPSHRRLVDDVCSLVQKLVSSHPCQLKLHIQQGCLWNDLNLGDSNLGRGNQSPERLKDLIENRSLPLVKRPTPRDKRRLQVLLANSFLYFYRSVWAGSNWAKEHIYFCRTEQSGLLDINRPYLSASCGNIGNDQNVTLPTLEMRVHPYPGILALGISLLEIELDHPIEHYRPLDSPNNGGGGFCIDADRSVARKMLELCNGHSPYDFMDAVDACITADTFSDMVFEEGISFENEQFLYKIYELIVARLEAALRKVFNEPISRLDELIANEEVVETSQLLYAVQVHPHVHATALSPSEQQNTIQGLANEGSGADEWLRELHDRVTTPLVSSMASQARIASKQIFPDLEDGPLKIAILDTGIALPEDGEAAYGSRVKDRKSWLNYPAASTFHADDTDGHGTHAAGVLLKVAPTSQIFVAQVFRNRAEAEVTRTDSVVHKRIAEAITYAVKIWKVNIISMSFGFDVSVEIIEEAIELAARHKIIMIAAASNCGGNGTVSWPARHKDVLCIYATDHRGNPCSFTPTATPDRYSFSFLGEAVRSYWPAHLEPKDVGTTTKSGTSTATAIAAGVAALFLEYIRYALDKWDHKLSEEQVRVFNKIRTTDGMKKAFKRMALRKRLGYDYVAPWEFFCRRYANPEMTICNTVLDDMFEL</sequence>
<dbReference type="InterPro" id="IPR015500">
    <property type="entry name" value="Peptidase_S8_subtilisin-rel"/>
</dbReference>
<proteinExistence type="inferred from homology"/>
<dbReference type="InterPro" id="IPR000209">
    <property type="entry name" value="Peptidase_S8/S53_dom"/>
</dbReference>
<protein>
    <submittedName>
        <fullName evidence="7">Subtilisin-like protein</fullName>
    </submittedName>
</protein>